<dbReference type="EMBL" id="LZYO01000693">
    <property type="protein sequence ID" value="ODH12888.1"/>
    <property type="molecule type" value="Genomic_DNA"/>
</dbReference>
<name>A0A1D2J3K5_PARBR</name>
<dbReference type="AlphaFoldDB" id="A0A1D2J3K5"/>
<evidence type="ECO:0000256" key="1">
    <source>
        <dbReference type="SAM" id="MobiDB-lite"/>
    </source>
</evidence>
<organism evidence="2 3">
    <name type="scientific">Paracoccidioides brasiliensis</name>
    <dbReference type="NCBI Taxonomy" id="121759"/>
    <lineage>
        <taxon>Eukaryota</taxon>
        <taxon>Fungi</taxon>
        <taxon>Dikarya</taxon>
        <taxon>Ascomycota</taxon>
        <taxon>Pezizomycotina</taxon>
        <taxon>Eurotiomycetes</taxon>
        <taxon>Eurotiomycetidae</taxon>
        <taxon>Onygenales</taxon>
        <taxon>Ajellomycetaceae</taxon>
        <taxon>Paracoccidioides</taxon>
    </lineage>
</organism>
<feature type="region of interest" description="Disordered" evidence="1">
    <location>
        <begin position="1"/>
        <end position="54"/>
    </location>
</feature>
<protein>
    <submittedName>
        <fullName evidence="2">Uncharacterized protein</fullName>
    </submittedName>
</protein>
<proteinExistence type="predicted"/>
<accession>A0A1D2J3K5</accession>
<feature type="compositionally biased region" description="Basic and acidic residues" evidence="1">
    <location>
        <begin position="22"/>
        <end position="31"/>
    </location>
</feature>
<evidence type="ECO:0000313" key="3">
    <source>
        <dbReference type="Proteomes" id="UP000242814"/>
    </source>
</evidence>
<sequence length="54" mass="6046">MQGINSKLNGRPIKAKVMGKARGSEKLLDRSGKRRKLIQENGQRGVSQRSRRLG</sequence>
<gene>
    <name evidence="2" type="ORF">ACO22_07813</name>
</gene>
<reference evidence="2 3" key="1">
    <citation type="submission" date="2016-06" db="EMBL/GenBank/DDBJ databases">
        <authorList>
            <person name="Kjaerup R.B."/>
            <person name="Dalgaard T.S."/>
            <person name="Juul-Madsen H.R."/>
        </authorList>
    </citation>
    <scope>NUCLEOTIDE SEQUENCE [LARGE SCALE GENOMIC DNA]</scope>
    <source>
        <strain evidence="2 3">Pb300</strain>
    </source>
</reference>
<comment type="caution">
    <text evidence="2">The sequence shown here is derived from an EMBL/GenBank/DDBJ whole genome shotgun (WGS) entry which is preliminary data.</text>
</comment>
<dbReference type="Proteomes" id="UP000242814">
    <property type="component" value="Unassembled WGS sequence"/>
</dbReference>
<evidence type="ECO:0000313" key="2">
    <source>
        <dbReference type="EMBL" id="ODH12888.1"/>
    </source>
</evidence>